<sequence length="236" mass="27409">MEVYEINAYHEVEAWKKKLMKRTGMLSRFSKTTQNKINSVIPEKIHGIITESIKNMVKTTLAGSDLTTKAKDVTGFTFEQKEKEVMKKIAVYQKTATIEGAGTGAGGLLLGLADFPLLLSIKMKLLFEMATLYGFNVKDYEERVYLLYVFQLAFSSDEKRMETYRILENWEQEKEQYLEVDWRVFQQEYRDYIDLIKMFQMVPGIGAMVGAYANYNLVQHLGNTAMNCYRMRMLDK</sequence>
<dbReference type="Pfam" id="PF12787">
    <property type="entry name" value="EcsC"/>
    <property type="match status" value="1"/>
</dbReference>
<dbReference type="AlphaFoldDB" id="A0A372LEH6"/>
<dbReference type="OrthoDB" id="1705901at2"/>
<evidence type="ECO:0000313" key="2">
    <source>
        <dbReference type="Proteomes" id="UP000264541"/>
    </source>
</evidence>
<evidence type="ECO:0000313" key="1">
    <source>
        <dbReference type="EMBL" id="RFU64388.1"/>
    </source>
</evidence>
<dbReference type="InterPro" id="IPR024787">
    <property type="entry name" value="EcsC"/>
</dbReference>
<reference evidence="1 2" key="1">
    <citation type="submission" date="2018-08" db="EMBL/GenBank/DDBJ databases">
        <title>Bacillus chawlae sp. nov., Bacillus glennii sp. nov., and Bacillus saganii sp. nov. Isolated from the Vehicle Assembly Building at Kennedy Space Center where the Viking Spacecraft were Assembled.</title>
        <authorList>
            <person name="Seuylemezian A."/>
            <person name="Vaishampayan P."/>
        </authorList>
    </citation>
    <scope>NUCLEOTIDE SEQUENCE [LARGE SCALE GENOMIC DNA]</scope>
    <source>
        <strain evidence="1 2">V47-23a</strain>
    </source>
</reference>
<protein>
    <submittedName>
        <fullName evidence="1">EcsC family protein</fullName>
    </submittedName>
</protein>
<proteinExistence type="predicted"/>
<keyword evidence="2" id="KW-1185">Reference proteome</keyword>
<name>A0A372LEH6_9BACI</name>
<comment type="caution">
    <text evidence="1">The sequence shown here is derived from an EMBL/GenBank/DDBJ whole genome shotgun (WGS) entry which is preliminary data.</text>
</comment>
<dbReference type="PANTHER" id="PTHR41260">
    <property type="entry name" value="PROTEIN ECSC"/>
    <property type="match status" value="1"/>
</dbReference>
<dbReference type="RefSeq" id="WP_117328238.1">
    <property type="nucleotide sequence ID" value="NZ_QVTE01000056.1"/>
</dbReference>
<dbReference type="Proteomes" id="UP000264541">
    <property type="component" value="Unassembled WGS sequence"/>
</dbReference>
<dbReference type="PANTHER" id="PTHR41260:SF1">
    <property type="entry name" value="PROTEIN ECSC"/>
    <property type="match status" value="1"/>
</dbReference>
<accession>A0A372LEH6</accession>
<dbReference type="EMBL" id="QVTE01000056">
    <property type="protein sequence ID" value="RFU64388.1"/>
    <property type="molecule type" value="Genomic_DNA"/>
</dbReference>
<gene>
    <name evidence="1" type="ORF">D0469_18625</name>
</gene>
<organism evidence="1 2">
    <name type="scientific">Peribacillus saganii</name>
    <dbReference type="NCBI Taxonomy" id="2303992"/>
    <lineage>
        <taxon>Bacteria</taxon>
        <taxon>Bacillati</taxon>
        <taxon>Bacillota</taxon>
        <taxon>Bacilli</taxon>
        <taxon>Bacillales</taxon>
        <taxon>Bacillaceae</taxon>
        <taxon>Peribacillus</taxon>
    </lineage>
</organism>